<keyword evidence="7" id="KW-1185">Reference proteome</keyword>
<dbReference type="PANTHER" id="PTHR43421">
    <property type="entry name" value="METALLOPROTEASE PMBA"/>
    <property type="match status" value="1"/>
</dbReference>
<evidence type="ECO:0000313" key="7">
    <source>
        <dbReference type="Proteomes" id="UP000219439"/>
    </source>
</evidence>
<dbReference type="GO" id="GO:0008237">
    <property type="term" value="F:metallopeptidase activity"/>
    <property type="evidence" value="ECO:0007669"/>
    <property type="project" value="InterPro"/>
</dbReference>
<dbReference type="PANTHER" id="PTHR43421:SF1">
    <property type="entry name" value="METALLOPROTEASE PMBA"/>
    <property type="match status" value="1"/>
</dbReference>
<gene>
    <name evidence="6" type="ORF">SAMN06265368_0219</name>
</gene>
<accession>A0A285N8V3</accession>
<dbReference type="EMBL" id="OBEL01000001">
    <property type="protein sequence ID" value="SNZ05840.1"/>
    <property type="molecule type" value="Genomic_DNA"/>
</dbReference>
<evidence type="ECO:0000259" key="4">
    <source>
        <dbReference type="Pfam" id="PF19289"/>
    </source>
</evidence>
<evidence type="ECO:0000259" key="3">
    <source>
        <dbReference type="Pfam" id="PF01523"/>
    </source>
</evidence>
<dbReference type="GO" id="GO:0006508">
    <property type="term" value="P:proteolysis"/>
    <property type="evidence" value="ECO:0007669"/>
    <property type="project" value="InterPro"/>
</dbReference>
<feature type="domain" description="Metalloprotease TldD/E C-terminal" evidence="4">
    <location>
        <begin position="240"/>
        <end position="455"/>
    </location>
</feature>
<dbReference type="GO" id="GO:0005829">
    <property type="term" value="C:cytosol"/>
    <property type="evidence" value="ECO:0007669"/>
    <property type="project" value="TreeGrafter"/>
</dbReference>
<proteinExistence type="inferred from homology"/>
<dbReference type="RefSeq" id="WP_097151567.1">
    <property type="nucleotide sequence ID" value="NZ_OBEL01000001.1"/>
</dbReference>
<dbReference type="InterPro" id="IPR045570">
    <property type="entry name" value="Metalloprtase-TldD/E_cen_dom"/>
</dbReference>
<dbReference type="InterPro" id="IPR045569">
    <property type="entry name" value="Metalloprtase-TldD/E_C"/>
</dbReference>
<dbReference type="Pfam" id="PF19290">
    <property type="entry name" value="PmbA_TldD_2nd"/>
    <property type="match status" value="1"/>
</dbReference>
<evidence type="ECO:0000256" key="2">
    <source>
        <dbReference type="SAM" id="MobiDB-lite"/>
    </source>
</evidence>
<feature type="domain" description="Metalloprotease TldD/E N-terminal" evidence="3">
    <location>
        <begin position="29"/>
        <end position="94"/>
    </location>
</feature>
<name>A0A285N8V3_9HYPH</name>
<evidence type="ECO:0000256" key="1">
    <source>
        <dbReference type="ARBA" id="ARBA00005836"/>
    </source>
</evidence>
<dbReference type="Gene3D" id="3.30.2290.10">
    <property type="entry name" value="PmbA/TldD superfamily"/>
    <property type="match status" value="1"/>
</dbReference>
<dbReference type="Proteomes" id="UP000219439">
    <property type="component" value="Unassembled WGS sequence"/>
</dbReference>
<reference evidence="6 7" key="1">
    <citation type="submission" date="2017-09" db="EMBL/GenBank/DDBJ databases">
        <authorList>
            <person name="Ehlers B."/>
            <person name="Leendertz F.H."/>
        </authorList>
    </citation>
    <scope>NUCLEOTIDE SEQUENCE [LARGE SCALE GENOMIC DNA]</scope>
    <source>
        <strain evidence="6 7">DSM 18289</strain>
    </source>
</reference>
<dbReference type="InterPro" id="IPR002510">
    <property type="entry name" value="Metalloprtase-TldD/E_N"/>
</dbReference>
<feature type="domain" description="Metalloprotease TldD/E central" evidence="5">
    <location>
        <begin position="137"/>
        <end position="233"/>
    </location>
</feature>
<dbReference type="OrthoDB" id="9803618at2"/>
<organism evidence="6 7">
    <name type="scientific">Cohaesibacter gelatinilyticus</name>
    <dbReference type="NCBI Taxonomy" id="372072"/>
    <lineage>
        <taxon>Bacteria</taxon>
        <taxon>Pseudomonadati</taxon>
        <taxon>Pseudomonadota</taxon>
        <taxon>Alphaproteobacteria</taxon>
        <taxon>Hyphomicrobiales</taxon>
        <taxon>Cohaesibacteraceae</taxon>
    </lineage>
</organism>
<dbReference type="Pfam" id="PF01523">
    <property type="entry name" value="PmbA_TldD_1st"/>
    <property type="match status" value="1"/>
</dbReference>
<dbReference type="Pfam" id="PF19289">
    <property type="entry name" value="PmbA_TldD_3rd"/>
    <property type="match status" value="1"/>
</dbReference>
<dbReference type="InterPro" id="IPR035068">
    <property type="entry name" value="TldD/PmbA_N"/>
</dbReference>
<evidence type="ECO:0000313" key="6">
    <source>
        <dbReference type="EMBL" id="SNZ05840.1"/>
    </source>
</evidence>
<evidence type="ECO:0008006" key="8">
    <source>
        <dbReference type="Google" id="ProtNLM"/>
    </source>
</evidence>
<comment type="similarity">
    <text evidence="1">Belongs to the peptidase U62 family.</text>
</comment>
<evidence type="ECO:0000259" key="5">
    <source>
        <dbReference type="Pfam" id="PF19290"/>
    </source>
</evidence>
<dbReference type="SUPFAM" id="SSF111283">
    <property type="entry name" value="Putative modulator of DNA gyrase, PmbA/TldD"/>
    <property type="match status" value="1"/>
</dbReference>
<dbReference type="InterPro" id="IPR047657">
    <property type="entry name" value="PmbA"/>
</dbReference>
<feature type="region of interest" description="Disordered" evidence="2">
    <location>
        <begin position="342"/>
        <end position="364"/>
    </location>
</feature>
<sequence length="456" mass="48199">MSSLFDQSQTLERAEILVEAATKAGADAADAIAARSASTSVSYREGKMEENEHSENDSIALRVFVDGCKASISTNGTGDNEELSKLAERAVAMAKLSPPDPYARLAASEDLMTSGAIDTLREKLDLVDEFMPDHAFLRQLAQETEEATLAVEGVSKSGGASAGHGIGGMVLVTSHGFTGSYLSSQFSFSTTAIAGEGTSMERDYDYSACIHHKDLKTATAVGLKAGERAVARLNPAKIETGTYDVLFDPRIATSLLGHFVGAINGASIARQTSFLKDMLGQQVFAKGVTISDDPLRPRGMGSHPFDGEGIGSQKLNWIEDGQLTQWILDSATAAELDLRTNGRAARSGANPRPGSTNLTLEAGEQSPKDLMANIKDGIYLTDLIGQGVNGVTGDYSRGASGFRIRNGELAEPISEFTIAGNLHDMFARLVPASDLVLEKSTNAPTCLIEAMAVAGR</sequence>
<protein>
    <recommendedName>
        <fullName evidence="8">PmbA protein</fullName>
    </recommendedName>
</protein>
<dbReference type="InterPro" id="IPR036059">
    <property type="entry name" value="TldD/PmbA_sf"/>
</dbReference>
<dbReference type="AlphaFoldDB" id="A0A285N8V3"/>